<feature type="region of interest" description="Disordered" evidence="1">
    <location>
        <begin position="37"/>
        <end position="71"/>
    </location>
</feature>
<gene>
    <name evidence="2" type="ORF">AMECASPLE_034717</name>
</gene>
<accession>A0ABV0XW52</accession>
<keyword evidence="3" id="KW-1185">Reference proteome</keyword>
<evidence type="ECO:0000313" key="2">
    <source>
        <dbReference type="EMBL" id="MEQ2285705.1"/>
    </source>
</evidence>
<name>A0ABV0XW52_9TELE</name>
<evidence type="ECO:0000256" key="1">
    <source>
        <dbReference type="SAM" id="MobiDB-lite"/>
    </source>
</evidence>
<dbReference type="EMBL" id="JAHRIP010014385">
    <property type="protein sequence ID" value="MEQ2285705.1"/>
    <property type="molecule type" value="Genomic_DNA"/>
</dbReference>
<evidence type="ECO:0000313" key="3">
    <source>
        <dbReference type="Proteomes" id="UP001469553"/>
    </source>
</evidence>
<proteinExistence type="predicted"/>
<sequence length="71" mass="7806">MTVWSHVEFILFCGNGTSTTVLSPVSARNMDQQVPCKRADLPKGVKDRALGEKEGGERGTERPSDGRMEIK</sequence>
<comment type="caution">
    <text evidence="2">The sequence shown here is derived from an EMBL/GenBank/DDBJ whole genome shotgun (WGS) entry which is preliminary data.</text>
</comment>
<protein>
    <submittedName>
        <fullName evidence="2">Uncharacterized protein</fullName>
    </submittedName>
</protein>
<dbReference type="Proteomes" id="UP001469553">
    <property type="component" value="Unassembled WGS sequence"/>
</dbReference>
<organism evidence="2 3">
    <name type="scientific">Ameca splendens</name>
    <dbReference type="NCBI Taxonomy" id="208324"/>
    <lineage>
        <taxon>Eukaryota</taxon>
        <taxon>Metazoa</taxon>
        <taxon>Chordata</taxon>
        <taxon>Craniata</taxon>
        <taxon>Vertebrata</taxon>
        <taxon>Euteleostomi</taxon>
        <taxon>Actinopterygii</taxon>
        <taxon>Neopterygii</taxon>
        <taxon>Teleostei</taxon>
        <taxon>Neoteleostei</taxon>
        <taxon>Acanthomorphata</taxon>
        <taxon>Ovalentaria</taxon>
        <taxon>Atherinomorphae</taxon>
        <taxon>Cyprinodontiformes</taxon>
        <taxon>Goodeidae</taxon>
        <taxon>Ameca</taxon>
    </lineage>
</organism>
<reference evidence="2 3" key="1">
    <citation type="submission" date="2021-06" db="EMBL/GenBank/DDBJ databases">
        <authorList>
            <person name="Palmer J.M."/>
        </authorList>
    </citation>
    <scope>NUCLEOTIDE SEQUENCE [LARGE SCALE GENOMIC DNA]</scope>
    <source>
        <strain evidence="2 3">AS_MEX2019</strain>
        <tissue evidence="2">Muscle</tissue>
    </source>
</reference>